<comment type="catalytic activity">
    <reaction evidence="19">
        <text>(2E)-decenoyl-CoA + NADPH + H(+) = decanoyl-CoA + NADP(+)</text>
        <dbReference type="Rhea" id="RHEA:44960"/>
        <dbReference type="ChEBI" id="CHEBI:15378"/>
        <dbReference type="ChEBI" id="CHEBI:57783"/>
        <dbReference type="ChEBI" id="CHEBI:58349"/>
        <dbReference type="ChEBI" id="CHEBI:61406"/>
        <dbReference type="ChEBI" id="CHEBI:61430"/>
    </reaction>
    <physiologicalReaction direction="left-to-right" evidence="19">
        <dbReference type="Rhea" id="RHEA:44961"/>
    </physiologicalReaction>
</comment>
<name>A0A0R3CJ70_9BRAD</name>
<dbReference type="InterPro" id="IPR002347">
    <property type="entry name" value="SDR_fam"/>
</dbReference>
<dbReference type="PANTHER" id="PTHR24317">
    <property type="entry name" value="PEROXISOMAL TRANS-2-ENOYL-COA REDUCTASE"/>
    <property type="match status" value="1"/>
</dbReference>
<dbReference type="OrthoDB" id="9797020at2"/>
<evidence type="ECO:0000256" key="6">
    <source>
        <dbReference type="ARBA" id="ARBA00022857"/>
    </source>
</evidence>
<sequence length="291" mass="31613">MFAEGILNAKKILISGGGTGIGKSLGTRFLKLGAEIVICGRREEVLKETVVEWTKSGGKAAYFVCDISLPDKVDAMFEEIWRERPLDGLVNNASTNFIARTETLSPGAFDSVIKVVLHGSAYCTLGAGKRWIEGKHRGTILSILASSAWQGRAFMVPQAAAKAGILSMMRSLAIEWGPKGIRTVMVAPGLFPTRGSAQCYPDAAELEAQVARIPVRRVGERDELADLCSYLMSDHAGFINGECITMDGGGALDAGGNRYPYLHNWGPKQWEEYRAQPTRSVASQSDNNWRS</sequence>
<evidence type="ECO:0000256" key="7">
    <source>
        <dbReference type="ARBA" id="ARBA00023002"/>
    </source>
</evidence>
<evidence type="ECO:0000256" key="16">
    <source>
        <dbReference type="ARBA" id="ARBA00048686"/>
    </source>
</evidence>
<comment type="catalytic activity">
    <reaction evidence="17">
        <text>(2E)-hexenoyl-CoA + NADPH + H(+) = hexanoyl-CoA + NADP(+)</text>
        <dbReference type="Rhea" id="RHEA:44956"/>
        <dbReference type="ChEBI" id="CHEBI:15378"/>
        <dbReference type="ChEBI" id="CHEBI:57783"/>
        <dbReference type="ChEBI" id="CHEBI:58349"/>
        <dbReference type="ChEBI" id="CHEBI:62077"/>
        <dbReference type="ChEBI" id="CHEBI:62620"/>
    </reaction>
    <physiologicalReaction direction="left-to-right" evidence="17">
        <dbReference type="Rhea" id="RHEA:44957"/>
    </physiologicalReaction>
</comment>
<dbReference type="InterPro" id="IPR052388">
    <property type="entry name" value="Peroxisomal_t2-enoyl-CoA_red"/>
</dbReference>
<dbReference type="Gene3D" id="3.40.50.720">
    <property type="entry name" value="NAD(P)-binding Rossmann-like Domain"/>
    <property type="match status" value="1"/>
</dbReference>
<dbReference type="RefSeq" id="WP_057027417.1">
    <property type="nucleotide sequence ID" value="NZ_LJYF01000024.1"/>
</dbReference>
<comment type="catalytic activity">
    <reaction evidence="18">
        <text>a (2E)-enoyl-CoA + NADPH + H(+) = a 2,3-saturated acyl-CoA + NADP(+)</text>
        <dbReference type="Rhea" id="RHEA:33763"/>
        <dbReference type="ChEBI" id="CHEBI:15378"/>
        <dbReference type="ChEBI" id="CHEBI:57783"/>
        <dbReference type="ChEBI" id="CHEBI:58349"/>
        <dbReference type="ChEBI" id="CHEBI:58856"/>
        <dbReference type="ChEBI" id="CHEBI:65111"/>
        <dbReference type="EC" id="1.3.1.38"/>
    </reaction>
    <physiologicalReaction direction="left-to-right" evidence="18">
        <dbReference type="Rhea" id="RHEA:33764"/>
    </physiologicalReaction>
</comment>
<evidence type="ECO:0000256" key="12">
    <source>
        <dbReference type="ARBA" id="ARBA00038622"/>
    </source>
</evidence>
<evidence type="ECO:0000256" key="15">
    <source>
        <dbReference type="ARBA" id="ARBA00047570"/>
    </source>
</evidence>
<evidence type="ECO:0000256" key="17">
    <source>
        <dbReference type="ARBA" id="ARBA00049108"/>
    </source>
</evidence>
<evidence type="ECO:0000256" key="20">
    <source>
        <dbReference type="ARBA" id="ARBA00049559"/>
    </source>
</evidence>
<evidence type="ECO:0000256" key="4">
    <source>
        <dbReference type="ARBA" id="ARBA00022553"/>
    </source>
</evidence>
<evidence type="ECO:0000256" key="11">
    <source>
        <dbReference type="ARBA" id="ARBA00037124"/>
    </source>
</evidence>
<evidence type="ECO:0000256" key="1">
    <source>
        <dbReference type="ARBA" id="ARBA00004275"/>
    </source>
</evidence>
<protein>
    <recommendedName>
        <fullName evidence="14">Peroxisomal trans-2-enoyl-CoA reductase</fullName>
        <ecNumber evidence="13">1.3.1.38</ecNumber>
    </recommendedName>
</protein>
<dbReference type="Pfam" id="PF13561">
    <property type="entry name" value="adh_short_C2"/>
    <property type="match status" value="1"/>
</dbReference>
<keyword evidence="5" id="KW-0276">Fatty acid metabolism</keyword>
<dbReference type="GO" id="GO:0006633">
    <property type="term" value="P:fatty acid biosynthetic process"/>
    <property type="evidence" value="ECO:0007669"/>
    <property type="project" value="UniProtKB-KW"/>
</dbReference>
<comment type="pathway">
    <text evidence="2">Lipid metabolism.</text>
</comment>
<evidence type="ECO:0000256" key="9">
    <source>
        <dbReference type="ARBA" id="ARBA00023140"/>
    </source>
</evidence>
<reference evidence="21 22" key="1">
    <citation type="submission" date="2015-09" db="EMBL/GenBank/DDBJ databases">
        <title>Draft Genome Sequence of the Strain BR 3267 (Bradyrhizobium yuanmingense) recommended as inoculant for cowpea in Brazil.</title>
        <authorList>
            <person name="Simoes-Araujo J.L."/>
            <person name="Zilli J.E."/>
        </authorList>
    </citation>
    <scope>NUCLEOTIDE SEQUENCE [LARGE SCALE GENOMIC DNA]</scope>
    <source>
        <strain evidence="21 22">BR3267</strain>
    </source>
</reference>
<dbReference type="Proteomes" id="UP000051380">
    <property type="component" value="Unassembled WGS sequence"/>
</dbReference>
<evidence type="ECO:0000256" key="14">
    <source>
        <dbReference type="ARBA" id="ARBA00041063"/>
    </source>
</evidence>
<evidence type="ECO:0000256" key="13">
    <source>
        <dbReference type="ARBA" id="ARBA00038849"/>
    </source>
</evidence>
<organism evidence="21 22">
    <name type="scientific">Bradyrhizobium yuanmingense</name>
    <dbReference type="NCBI Taxonomy" id="108015"/>
    <lineage>
        <taxon>Bacteria</taxon>
        <taxon>Pseudomonadati</taxon>
        <taxon>Pseudomonadota</taxon>
        <taxon>Alphaproteobacteria</taxon>
        <taxon>Hyphomicrobiales</taxon>
        <taxon>Nitrobacteraceae</taxon>
        <taxon>Bradyrhizobium</taxon>
    </lineage>
</organism>
<gene>
    <name evidence="21" type="ORF">AOQ72_17290</name>
</gene>
<evidence type="ECO:0000256" key="5">
    <source>
        <dbReference type="ARBA" id="ARBA00022832"/>
    </source>
</evidence>
<keyword evidence="3" id="KW-0444">Lipid biosynthesis</keyword>
<comment type="function">
    <text evidence="11">Participates in chain elongation of fatty acids. Catalyzes the reduction of trans-2-enoyl-CoAs of varying chain lengths from 6:1 to 16:1, having maximum activity with 10:1 CoA. Has no 2,4-dienoyl-CoA reductase activity.</text>
</comment>
<evidence type="ECO:0000256" key="3">
    <source>
        <dbReference type="ARBA" id="ARBA00022516"/>
    </source>
</evidence>
<keyword evidence="10" id="KW-0275">Fatty acid biosynthesis</keyword>
<keyword evidence="9" id="KW-0576">Peroxisome</keyword>
<dbReference type="EC" id="1.3.1.38" evidence="13"/>
<accession>A0A0R3CJ70</accession>
<dbReference type="EMBL" id="LJYF01000024">
    <property type="protein sequence ID" value="KRP97622.1"/>
    <property type="molecule type" value="Genomic_DNA"/>
</dbReference>
<comment type="caution">
    <text evidence="21">The sequence shown here is derived from an EMBL/GenBank/DDBJ whole genome shotgun (WGS) entry which is preliminary data.</text>
</comment>
<comment type="catalytic activity">
    <reaction evidence="20">
        <text>(2E)-octenoyl-CoA + NADPH + H(+) = octanoyl-CoA + NADP(+)</text>
        <dbReference type="Rhea" id="RHEA:44952"/>
        <dbReference type="ChEBI" id="CHEBI:15378"/>
        <dbReference type="ChEBI" id="CHEBI:57386"/>
        <dbReference type="ChEBI" id="CHEBI:57783"/>
        <dbReference type="ChEBI" id="CHEBI:58349"/>
        <dbReference type="ChEBI" id="CHEBI:62242"/>
    </reaction>
    <physiologicalReaction direction="left-to-right" evidence="20">
        <dbReference type="Rhea" id="RHEA:44953"/>
    </physiologicalReaction>
</comment>
<dbReference type="SUPFAM" id="SSF51735">
    <property type="entry name" value="NAD(P)-binding Rossmann-fold domains"/>
    <property type="match status" value="1"/>
</dbReference>
<dbReference type="PANTHER" id="PTHR24317:SF7">
    <property type="entry name" value="PEROXISOMAL TRANS-2-ENOYL-COA REDUCTASE"/>
    <property type="match status" value="1"/>
</dbReference>
<comment type="catalytic activity">
    <reaction evidence="15">
        <text>(2E)-dodecenoyl-CoA + NADPH + H(+) = dodecanoyl-CoA + NADP(+)</text>
        <dbReference type="Rhea" id="RHEA:44964"/>
        <dbReference type="ChEBI" id="CHEBI:15378"/>
        <dbReference type="ChEBI" id="CHEBI:57330"/>
        <dbReference type="ChEBI" id="CHEBI:57375"/>
        <dbReference type="ChEBI" id="CHEBI:57783"/>
        <dbReference type="ChEBI" id="CHEBI:58349"/>
    </reaction>
    <physiologicalReaction direction="left-to-right" evidence="15">
        <dbReference type="Rhea" id="RHEA:44965"/>
    </physiologicalReaction>
</comment>
<evidence type="ECO:0000256" key="18">
    <source>
        <dbReference type="ARBA" id="ARBA00049251"/>
    </source>
</evidence>
<keyword evidence="8" id="KW-0443">Lipid metabolism</keyword>
<dbReference type="InterPro" id="IPR036291">
    <property type="entry name" value="NAD(P)-bd_dom_sf"/>
</dbReference>
<comment type="catalytic activity">
    <reaction evidence="16">
        <text>(2E)-tetradecenoyl-CoA + NADPH + H(+) = tetradecanoyl-CoA + NADP(+)</text>
        <dbReference type="Rhea" id="RHEA:44968"/>
        <dbReference type="ChEBI" id="CHEBI:15378"/>
        <dbReference type="ChEBI" id="CHEBI:57385"/>
        <dbReference type="ChEBI" id="CHEBI:57783"/>
        <dbReference type="ChEBI" id="CHEBI:58349"/>
        <dbReference type="ChEBI" id="CHEBI:61405"/>
    </reaction>
    <physiologicalReaction direction="left-to-right" evidence="16">
        <dbReference type="Rhea" id="RHEA:44969"/>
    </physiologicalReaction>
</comment>
<evidence type="ECO:0000313" key="22">
    <source>
        <dbReference type="Proteomes" id="UP000051380"/>
    </source>
</evidence>
<dbReference type="GO" id="GO:0019166">
    <property type="term" value="F:trans-2-enoyl-CoA reductase (NADPH) activity"/>
    <property type="evidence" value="ECO:0007669"/>
    <property type="project" value="UniProtKB-EC"/>
</dbReference>
<dbReference type="AlphaFoldDB" id="A0A0R3CJ70"/>
<proteinExistence type="predicted"/>
<evidence type="ECO:0000313" key="21">
    <source>
        <dbReference type="EMBL" id="KRP97622.1"/>
    </source>
</evidence>
<evidence type="ECO:0000256" key="10">
    <source>
        <dbReference type="ARBA" id="ARBA00023160"/>
    </source>
</evidence>
<evidence type="ECO:0000256" key="2">
    <source>
        <dbReference type="ARBA" id="ARBA00005189"/>
    </source>
</evidence>
<evidence type="ECO:0000256" key="19">
    <source>
        <dbReference type="ARBA" id="ARBA00049386"/>
    </source>
</evidence>
<dbReference type="PRINTS" id="PR00081">
    <property type="entry name" value="GDHRDH"/>
</dbReference>
<evidence type="ECO:0000256" key="8">
    <source>
        <dbReference type="ARBA" id="ARBA00023098"/>
    </source>
</evidence>
<keyword evidence="7" id="KW-0560">Oxidoreductase</keyword>
<comment type="subcellular location">
    <subcellularLocation>
        <location evidence="1">Peroxisome</location>
    </subcellularLocation>
</comment>
<keyword evidence="4" id="KW-0597">Phosphoprotein</keyword>
<comment type="subunit">
    <text evidence="12">Interacts with PEX5, probably required to target it into peroxisomes.</text>
</comment>
<keyword evidence="6" id="KW-0521">NADP</keyword>